<evidence type="ECO:0000313" key="2">
    <source>
        <dbReference type="Proteomes" id="UP001364695"/>
    </source>
</evidence>
<gene>
    <name evidence="1" type="ORF">RV045_05990</name>
</gene>
<accession>A0ACC6P156</accession>
<protein>
    <submittedName>
        <fullName evidence="1">Asparaginase domain-containing protein</fullName>
        <ecNumber evidence="1">3.5.1.1</ecNumber>
    </submittedName>
</protein>
<proteinExistence type="predicted"/>
<organism evidence="1 2">
    <name type="scientific">Amphibiibacter pelophylacis</name>
    <dbReference type="NCBI Taxonomy" id="1799477"/>
    <lineage>
        <taxon>Bacteria</taxon>
        <taxon>Pseudomonadati</taxon>
        <taxon>Pseudomonadota</taxon>
        <taxon>Betaproteobacteria</taxon>
        <taxon>Burkholderiales</taxon>
        <taxon>Sphaerotilaceae</taxon>
        <taxon>Amphibiibacter</taxon>
    </lineage>
</organism>
<comment type="caution">
    <text evidence="1">The sequence shown here is derived from an EMBL/GenBank/DDBJ whole genome shotgun (WGS) entry which is preliminary data.</text>
</comment>
<evidence type="ECO:0000313" key="1">
    <source>
        <dbReference type="EMBL" id="MEJ7137979.1"/>
    </source>
</evidence>
<dbReference type="EMBL" id="JAWDIE010000007">
    <property type="protein sequence ID" value="MEJ7137979.1"/>
    <property type="molecule type" value="Genomic_DNA"/>
</dbReference>
<reference evidence="1" key="1">
    <citation type="submission" date="2023-10" db="EMBL/GenBank/DDBJ databases">
        <title>Amphibacter perezi, gen. nov., sp. nov. a novel taxa of the family Comamonadaceae, class Betaproteobacteria isolated from the skin microbiota of Pelophylax perezi from different populations.</title>
        <authorList>
            <person name="Costa S."/>
            <person name="Proenca D.N."/>
            <person name="Lopes I."/>
            <person name="Morais P.V."/>
        </authorList>
    </citation>
    <scope>NUCLEOTIDE SEQUENCE</scope>
    <source>
        <strain evidence="1">SL12-8</strain>
    </source>
</reference>
<sequence length="339" mass="35961">MPETSLQLGIFALGGTIAGTANAPGATVGYRAGALDISELLRGLPFPAHCALTARQVAAIDSKDLTASHWHDLLDAMDASPGHQAAVVTHGTDTLEETAHWLWRLHAPGQRPVVLTAAMRPADAPGADGPGHLVDALALAADLAQRHAAGQPSAVWVTLHGQIWRGLDMDKTRPYHLPAFESVDSGPWGLVENSHVRWLRDPAAALQPGPQDHAQALATLAAGAQRWRQDRDAPWPWVEVIYATAQADPRLIPALVQAGVQGLVLAGLGNAQVPQRWEAAVEAARAAGITVWASSRCTRGQPVPAGQPPFSAPQHSGQFLSLARLRLDLCLTLLAFRRA</sequence>
<keyword evidence="1" id="KW-0378">Hydrolase</keyword>
<name>A0ACC6P156_9BURK</name>
<keyword evidence="2" id="KW-1185">Reference proteome</keyword>
<dbReference type="EC" id="3.5.1.1" evidence="1"/>
<dbReference type="Proteomes" id="UP001364695">
    <property type="component" value="Unassembled WGS sequence"/>
</dbReference>